<evidence type="ECO:0000313" key="12">
    <source>
        <dbReference type="Proteomes" id="UP000271974"/>
    </source>
</evidence>
<keyword evidence="4 9" id="KW-0812">Transmembrane</keyword>
<evidence type="ECO:0000256" key="7">
    <source>
        <dbReference type="ARBA" id="ARBA00022989"/>
    </source>
</evidence>
<feature type="transmembrane region" description="Helical" evidence="9">
    <location>
        <begin position="400"/>
        <end position="424"/>
    </location>
</feature>
<feature type="transmembrane region" description="Helical" evidence="9">
    <location>
        <begin position="515"/>
        <end position="535"/>
    </location>
</feature>
<organism evidence="11 12">
    <name type="scientific">Elysia chlorotica</name>
    <name type="common">Eastern emerald elysia</name>
    <name type="synonym">Sea slug</name>
    <dbReference type="NCBI Taxonomy" id="188477"/>
    <lineage>
        <taxon>Eukaryota</taxon>
        <taxon>Metazoa</taxon>
        <taxon>Spiralia</taxon>
        <taxon>Lophotrochozoa</taxon>
        <taxon>Mollusca</taxon>
        <taxon>Gastropoda</taxon>
        <taxon>Heterobranchia</taxon>
        <taxon>Euthyneura</taxon>
        <taxon>Panpulmonata</taxon>
        <taxon>Sacoglossa</taxon>
        <taxon>Placobranchoidea</taxon>
        <taxon>Plakobranchidae</taxon>
        <taxon>Elysia</taxon>
    </lineage>
</organism>
<feature type="transmembrane region" description="Helical" evidence="9">
    <location>
        <begin position="547"/>
        <end position="566"/>
    </location>
</feature>
<reference evidence="11 12" key="1">
    <citation type="submission" date="2019-01" db="EMBL/GenBank/DDBJ databases">
        <title>A draft genome assembly of the solar-powered sea slug Elysia chlorotica.</title>
        <authorList>
            <person name="Cai H."/>
            <person name="Li Q."/>
            <person name="Fang X."/>
            <person name="Li J."/>
            <person name="Curtis N.E."/>
            <person name="Altenburger A."/>
            <person name="Shibata T."/>
            <person name="Feng M."/>
            <person name="Maeda T."/>
            <person name="Schwartz J.A."/>
            <person name="Shigenobu S."/>
            <person name="Lundholm N."/>
            <person name="Nishiyama T."/>
            <person name="Yang H."/>
            <person name="Hasebe M."/>
            <person name="Li S."/>
            <person name="Pierce S.K."/>
            <person name="Wang J."/>
        </authorList>
    </citation>
    <scope>NUCLEOTIDE SEQUENCE [LARGE SCALE GENOMIC DNA]</scope>
    <source>
        <strain evidence="11">EC2010</strain>
        <tissue evidence="11">Whole organism of an adult</tissue>
    </source>
</reference>
<dbReference type="GO" id="GO:0140359">
    <property type="term" value="F:ABC-type transporter activity"/>
    <property type="evidence" value="ECO:0007669"/>
    <property type="project" value="InterPro"/>
</dbReference>
<dbReference type="FunFam" id="3.40.50.300:FF:000622">
    <property type="entry name" value="ATP-binding cassette sub-family G member 2"/>
    <property type="match status" value="1"/>
</dbReference>
<evidence type="ECO:0000256" key="2">
    <source>
        <dbReference type="ARBA" id="ARBA00005814"/>
    </source>
</evidence>
<comment type="caution">
    <text evidence="11">The sequence shown here is derived from an EMBL/GenBank/DDBJ whole genome shotgun (WGS) entry which is preliminary data.</text>
</comment>
<sequence>MQNPSFSPGDAELGVKYSKNDVSEIAISETGNAGKKSARNGSTSCNASVLSAHNIDYWVKVSDGCCKSTDKQILTNISAVFKQGMSAIMGPTGSGKSSFLDVLAGRKDPAGVKGHLLLDGKPVPENFKCMVGYVVQDDVVMGTLTVRENFAFSAALRLPSSVSGKERDGRVSEVIRDLGLARCADTKVGNEFIRGISGGERKRCNIGMELIISPPVLFLDEPTTGLDANTANTVLMFLRKLSRKGRTIIFSIHQPRFSIYRLFDNLLLLSQGVTVYHGPARQALDFFQTQGFTCQEHNNPPDFFLDVINGDLRALADDQAVDEDLDSEPVSQHDKLVEGFQKSQWNQSLQSEAKAIFSQFESNGGNKGTRHDKIDYATSFGRQVGVLALRSVRNLVRNPATAGITIGSSLLFSILISAIFWQLGSSTDRDAADREGVLFFLIMNQLFFNMSAVEIFINERKLFMHENMSGFYRVSSYFIVKLVFDIIPLRMVPAILMSCIVYFSVDLRPGADNFFLFMLCLFMTCLAAACLCFLLSSLIRVFSVAQLTLALSYVLMMLFGGFLIQFDSIGDWLSWLQYFSIFKYGMTALYIIEFKDREFCNATACFDANSRLDRSDMDYETTWDFWQNYVALAGMSLILLILCYIQLRRMKKTT</sequence>
<keyword evidence="3" id="KW-0813">Transport</keyword>
<dbReference type="GO" id="GO:0008514">
    <property type="term" value="F:organic anion transmembrane transporter activity"/>
    <property type="evidence" value="ECO:0007669"/>
    <property type="project" value="UniProtKB-ARBA"/>
</dbReference>
<dbReference type="SUPFAM" id="SSF52540">
    <property type="entry name" value="P-loop containing nucleoside triphosphate hydrolases"/>
    <property type="match status" value="1"/>
</dbReference>
<evidence type="ECO:0000256" key="3">
    <source>
        <dbReference type="ARBA" id="ARBA00022448"/>
    </source>
</evidence>
<dbReference type="OrthoDB" id="66620at2759"/>
<name>A0A433TXL0_ELYCH</name>
<protein>
    <recommendedName>
        <fullName evidence="10">ABC transporter domain-containing protein</fullName>
    </recommendedName>
</protein>
<dbReference type="InterPro" id="IPR013525">
    <property type="entry name" value="ABC2_TM"/>
</dbReference>
<comment type="subcellular location">
    <subcellularLocation>
        <location evidence="1">Membrane</location>
        <topology evidence="1">Multi-pass membrane protein</topology>
    </subcellularLocation>
</comment>
<dbReference type="AlphaFoldDB" id="A0A433TXL0"/>
<dbReference type="SMART" id="SM00382">
    <property type="entry name" value="AAA"/>
    <property type="match status" value="1"/>
</dbReference>
<evidence type="ECO:0000256" key="9">
    <source>
        <dbReference type="SAM" id="Phobius"/>
    </source>
</evidence>
<evidence type="ECO:0000256" key="1">
    <source>
        <dbReference type="ARBA" id="ARBA00004141"/>
    </source>
</evidence>
<dbReference type="GO" id="GO:0016887">
    <property type="term" value="F:ATP hydrolysis activity"/>
    <property type="evidence" value="ECO:0007669"/>
    <property type="project" value="InterPro"/>
</dbReference>
<dbReference type="PROSITE" id="PS50893">
    <property type="entry name" value="ABC_TRANSPORTER_2"/>
    <property type="match status" value="1"/>
</dbReference>
<dbReference type="Proteomes" id="UP000271974">
    <property type="component" value="Unassembled WGS sequence"/>
</dbReference>
<evidence type="ECO:0000256" key="4">
    <source>
        <dbReference type="ARBA" id="ARBA00022692"/>
    </source>
</evidence>
<dbReference type="Gene3D" id="3.40.50.300">
    <property type="entry name" value="P-loop containing nucleotide triphosphate hydrolases"/>
    <property type="match status" value="1"/>
</dbReference>
<gene>
    <name evidence="11" type="ORF">EGW08_005929</name>
</gene>
<keyword evidence="8 9" id="KW-0472">Membrane</keyword>
<dbReference type="EMBL" id="RQTK01000142">
    <property type="protein sequence ID" value="RUS86344.1"/>
    <property type="molecule type" value="Genomic_DNA"/>
</dbReference>
<comment type="similarity">
    <text evidence="2">Belongs to the ABC transporter superfamily. ABCG family. Eye pigment precursor importer (TC 3.A.1.204) subfamily.</text>
</comment>
<dbReference type="InterPro" id="IPR003439">
    <property type="entry name" value="ABC_transporter-like_ATP-bd"/>
</dbReference>
<accession>A0A433TXL0</accession>
<dbReference type="InterPro" id="IPR050352">
    <property type="entry name" value="ABCG_transporters"/>
</dbReference>
<proteinExistence type="inferred from homology"/>
<dbReference type="Pfam" id="PF00005">
    <property type="entry name" value="ABC_tran"/>
    <property type="match status" value="1"/>
</dbReference>
<dbReference type="Pfam" id="PF01061">
    <property type="entry name" value="ABC2_membrane"/>
    <property type="match status" value="1"/>
</dbReference>
<keyword evidence="5" id="KW-0547">Nucleotide-binding</keyword>
<dbReference type="Pfam" id="PF19055">
    <property type="entry name" value="ABC2_membrane_7"/>
    <property type="match status" value="1"/>
</dbReference>
<dbReference type="InterPro" id="IPR043926">
    <property type="entry name" value="ABCG_dom"/>
</dbReference>
<feature type="transmembrane region" description="Helical" evidence="9">
    <location>
        <begin position="626"/>
        <end position="647"/>
    </location>
</feature>
<evidence type="ECO:0000256" key="6">
    <source>
        <dbReference type="ARBA" id="ARBA00022840"/>
    </source>
</evidence>
<feature type="transmembrane region" description="Helical" evidence="9">
    <location>
        <begin position="478"/>
        <end position="503"/>
    </location>
</feature>
<dbReference type="CDD" id="cd03213">
    <property type="entry name" value="ABCG_EPDR"/>
    <property type="match status" value="1"/>
</dbReference>
<feature type="transmembrane region" description="Helical" evidence="9">
    <location>
        <begin position="436"/>
        <end position="457"/>
    </location>
</feature>
<evidence type="ECO:0000256" key="5">
    <source>
        <dbReference type="ARBA" id="ARBA00022741"/>
    </source>
</evidence>
<evidence type="ECO:0000313" key="11">
    <source>
        <dbReference type="EMBL" id="RUS86344.1"/>
    </source>
</evidence>
<dbReference type="InterPro" id="IPR003593">
    <property type="entry name" value="AAA+_ATPase"/>
</dbReference>
<dbReference type="GO" id="GO:0016324">
    <property type="term" value="C:apical plasma membrane"/>
    <property type="evidence" value="ECO:0007669"/>
    <property type="project" value="UniProtKB-ARBA"/>
</dbReference>
<dbReference type="GO" id="GO:0015562">
    <property type="term" value="F:efflux transmembrane transporter activity"/>
    <property type="evidence" value="ECO:0007669"/>
    <property type="project" value="UniProtKB-ARBA"/>
</dbReference>
<dbReference type="STRING" id="188477.A0A433TXL0"/>
<evidence type="ECO:0000256" key="8">
    <source>
        <dbReference type="ARBA" id="ARBA00023136"/>
    </source>
</evidence>
<feature type="domain" description="ABC transporter" evidence="10">
    <location>
        <begin position="59"/>
        <end position="296"/>
    </location>
</feature>
<evidence type="ECO:0000259" key="10">
    <source>
        <dbReference type="PROSITE" id="PS50893"/>
    </source>
</evidence>
<dbReference type="PANTHER" id="PTHR48041:SF116">
    <property type="entry name" value="PROTEIN BROWN"/>
    <property type="match status" value="1"/>
</dbReference>
<dbReference type="PANTHER" id="PTHR48041">
    <property type="entry name" value="ABC TRANSPORTER G FAMILY MEMBER 28"/>
    <property type="match status" value="1"/>
</dbReference>
<keyword evidence="6" id="KW-0067">ATP-binding</keyword>
<dbReference type="GO" id="GO:0005524">
    <property type="term" value="F:ATP binding"/>
    <property type="evidence" value="ECO:0007669"/>
    <property type="project" value="UniProtKB-KW"/>
</dbReference>
<keyword evidence="7 9" id="KW-1133">Transmembrane helix</keyword>
<keyword evidence="12" id="KW-1185">Reference proteome</keyword>
<dbReference type="InterPro" id="IPR027417">
    <property type="entry name" value="P-loop_NTPase"/>
</dbReference>